<keyword evidence="1" id="KW-0732">Signal</keyword>
<name>A0A6M9PLZ8_9BURK</name>
<reference evidence="2 3" key="1">
    <citation type="submission" date="2018-04" db="EMBL/GenBank/DDBJ databases">
        <title>Polynucleobacter sp. UK-Long2-W17 genome.</title>
        <authorList>
            <person name="Hahn M.W."/>
        </authorList>
    </citation>
    <scope>NUCLEOTIDE SEQUENCE [LARGE SCALE GENOMIC DNA]</scope>
    <source>
        <strain evidence="2 3">UK-Long2-W17</strain>
    </source>
</reference>
<dbReference type="KEGG" id="pard:DN92_10380"/>
<proteinExistence type="predicted"/>
<organism evidence="2 3">
    <name type="scientific">Polynucleobacter arcticus</name>
    <dbReference type="NCBI Taxonomy" id="1743165"/>
    <lineage>
        <taxon>Bacteria</taxon>
        <taxon>Pseudomonadati</taxon>
        <taxon>Pseudomonadota</taxon>
        <taxon>Betaproteobacteria</taxon>
        <taxon>Burkholderiales</taxon>
        <taxon>Burkholderiaceae</taxon>
        <taxon>Polynucleobacter</taxon>
    </lineage>
</organism>
<dbReference type="PROSITE" id="PS51257">
    <property type="entry name" value="PROKAR_LIPOPROTEIN"/>
    <property type="match status" value="1"/>
</dbReference>
<accession>A0A6M9PLZ8</accession>
<evidence type="ECO:0008006" key="4">
    <source>
        <dbReference type="Google" id="ProtNLM"/>
    </source>
</evidence>
<feature type="chain" id="PRO_5026895807" description="Lipoprotein" evidence="1">
    <location>
        <begin position="27"/>
        <end position="89"/>
    </location>
</feature>
<evidence type="ECO:0000256" key="1">
    <source>
        <dbReference type="SAM" id="SignalP"/>
    </source>
</evidence>
<gene>
    <name evidence="2" type="ORF">DN92_10380</name>
</gene>
<sequence>MSDKRNLMKQLRYILLPSILSLSACAAVYTDASDSSHVTFLNSDGESISSLTKKAKAYCAQYGKTASFRKSDTQLVAVFDCNWPQASPR</sequence>
<dbReference type="Proteomes" id="UP000501090">
    <property type="component" value="Chromosome"/>
</dbReference>
<dbReference type="AlphaFoldDB" id="A0A6M9PLZ8"/>
<evidence type="ECO:0000313" key="2">
    <source>
        <dbReference type="EMBL" id="QKM61401.1"/>
    </source>
</evidence>
<keyword evidence="3" id="KW-1185">Reference proteome</keyword>
<protein>
    <recommendedName>
        <fullName evidence="4">Lipoprotein</fullName>
    </recommendedName>
</protein>
<evidence type="ECO:0000313" key="3">
    <source>
        <dbReference type="Proteomes" id="UP000501090"/>
    </source>
</evidence>
<dbReference type="EMBL" id="CP028940">
    <property type="protein sequence ID" value="QKM61401.1"/>
    <property type="molecule type" value="Genomic_DNA"/>
</dbReference>
<feature type="signal peptide" evidence="1">
    <location>
        <begin position="1"/>
        <end position="26"/>
    </location>
</feature>